<keyword evidence="2" id="KW-1185">Reference proteome</keyword>
<dbReference type="EMBL" id="OZ035839">
    <property type="protein sequence ID" value="CAL1586896.1"/>
    <property type="molecule type" value="Genomic_DNA"/>
</dbReference>
<protein>
    <submittedName>
        <fullName evidence="1">Uncharacterized protein</fullName>
    </submittedName>
</protein>
<name>A0AAV2KCQ5_KNICA</name>
<accession>A0AAV2KCQ5</accession>
<gene>
    <name evidence="1" type="ORF">KC01_LOCUS16877</name>
</gene>
<proteinExistence type="predicted"/>
<evidence type="ECO:0000313" key="2">
    <source>
        <dbReference type="Proteomes" id="UP001497482"/>
    </source>
</evidence>
<organism evidence="1 2">
    <name type="scientific">Knipowitschia caucasica</name>
    <name type="common">Caucasian dwarf goby</name>
    <name type="synonym">Pomatoschistus caucasicus</name>
    <dbReference type="NCBI Taxonomy" id="637954"/>
    <lineage>
        <taxon>Eukaryota</taxon>
        <taxon>Metazoa</taxon>
        <taxon>Chordata</taxon>
        <taxon>Craniata</taxon>
        <taxon>Vertebrata</taxon>
        <taxon>Euteleostomi</taxon>
        <taxon>Actinopterygii</taxon>
        <taxon>Neopterygii</taxon>
        <taxon>Teleostei</taxon>
        <taxon>Neoteleostei</taxon>
        <taxon>Acanthomorphata</taxon>
        <taxon>Gobiaria</taxon>
        <taxon>Gobiiformes</taxon>
        <taxon>Gobioidei</taxon>
        <taxon>Gobiidae</taxon>
        <taxon>Gobiinae</taxon>
        <taxon>Knipowitschia</taxon>
    </lineage>
</organism>
<dbReference type="Proteomes" id="UP001497482">
    <property type="component" value="Chromosome 17"/>
</dbReference>
<dbReference type="AlphaFoldDB" id="A0AAV2KCQ5"/>
<reference evidence="1 2" key="1">
    <citation type="submission" date="2024-04" db="EMBL/GenBank/DDBJ databases">
        <authorList>
            <person name="Waldvogel A.-M."/>
            <person name="Schoenle A."/>
        </authorList>
    </citation>
    <scope>NUCLEOTIDE SEQUENCE [LARGE SCALE GENOMIC DNA]</scope>
</reference>
<sequence>MNRCRRGDSPCLPPSSPFLQHTSDWSYLCFLSLPNYPHVFGALFPAAGADGDQKPGGKTNYKLLDIKTKKAITIKKQIKPTEHLFSASRWAEGGGGWGLVCSYEASSS</sequence>
<evidence type="ECO:0000313" key="1">
    <source>
        <dbReference type="EMBL" id="CAL1586896.1"/>
    </source>
</evidence>